<organism evidence="2 3">
    <name type="scientific">Vespula squamosa</name>
    <name type="common">Southern yellow jacket</name>
    <name type="synonym">Wasp</name>
    <dbReference type="NCBI Taxonomy" id="30214"/>
    <lineage>
        <taxon>Eukaryota</taxon>
        <taxon>Metazoa</taxon>
        <taxon>Ecdysozoa</taxon>
        <taxon>Arthropoda</taxon>
        <taxon>Hexapoda</taxon>
        <taxon>Insecta</taxon>
        <taxon>Pterygota</taxon>
        <taxon>Neoptera</taxon>
        <taxon>Endopterygota</taxon>
        <taxon>Hymenoptera</taxon>
        <taxon>Apocrita</taxon>
        <taxon>Aculeata</taxon>
        <taxon>Vespoidea</taxon>
        <taxon>Vespidae</taxon>
        <taxon>Vespinae</taxon>
        <taxon>Vespula</taxon>
    </lineage>
</organism>
<protein>
    <recommendedName>
        <fullName evidence="4">Kinetochore protein SPC25</fullName>
    </recommendedName>
</protein>
<sequence>MGIEKYECDIAHVLQNGDFSILEKLSSFCCEFEKHVISKVENATAGKNEYSQTKQTNMVKISELQKQVETLKYEIDDIMLKQKIVDKKISNMIKQKEILQKDIAEVKAYRDSLSLELVDLKQEVQDRKEKKRKDWDAIKRATNIYKHNLNFGINIEEKEDYDDVKISFFKNNEDTKDKYYVHLINKDKLWKVKEIQPTLKNEHLIDLKGTVDFTRQSQVSNITAFLCLLRIVFLKYYMDGS</sequence>
<accession>A0ABD2AB60</accession>
<keyword evidence="3" id="KW-1185">Reference proteome</keyword>
<feature type="coiled-coil region" evidence="1">
    <location>
        <begin position="61"/>
        <end position="130"/>
    </location>
</feature>
<evidence type="ECO:0008006" key="4">
    <source>
        <dbReference type="Google" id="ProtNLM"/>
    </source>
</evidence>
<dbReference type="AlphaFoldDB" id="A0ABD2AB60"/>
<dbReference type="EMBL" id="JAUDFV010000152">
    <property type="protein sequence ID" value="KAL2717851.1"/>
    <property type="molecule type" value="Genomic_DNA"/>
</dbReference>
<evidence type="ECO:0000256" key="1">
    <source>
        <dbReference type="SAM" id="Coils"/>
    </source>
</evidence>
<evidence type="ECO:0000313" key="3">
    <source>
        <dbReference type="Proteomes" id="UP001607302"/>
    </source>
</evidence>
<comment type="caution">
    <text evidence="2">The sequence shown here is derived from an EMBL/GenBank/DDBJ whole genome shotgun (WGS) entry which is preliminary data.</text>
</comment>
<evidence type="ECO:0000313" key="2">
    <source>
        <dbReference type="EMBL" id="KAL2717851.1"/>
    </source>
</evidence>
<reference evidence="2 3" key="1">
    <citation type="journal article" date="2024" name="Ann. Entomol. Soc. Am.">
        <title>Genomic analyses of the southern and eastern yellowjacket wasps (Hymenoptera: Vespidae) reveal evolutionary signatures of social life.</title>
        <authorList>
            <person name="Catto M.A."/>
            <person name="Caine P.B."/>
            <person name="Orr S.E."/>
            <person name="Hunt B.G."/>
            <person name="Goodisman M.A.D."/>
        </authorList>
    </citation>
    <scope>NUCLEOTIDE SEQUENCE [LARGE SCALE GENOMIC DNA]</scope>
    <source>
        <strain evidence="2">233</strain>
        <tissue evidence="2">Head and thorax</tissue>
    </source>
</reference>
<dbReference type="Proteomes" id="UP001607302">
    <property type="component" value="Unassembled WGS sequence"/>
</dbReference>
<keyword evidence="1" id="KW-0175">Coiled coil</keyword>
<name>A0ABD2AB60_VESSQ</name>
<gene>
    <name evidence="2" type="ORF">V1478_011727</name>
</gene>
<proteinExistence type="predicted"/>